<keyword evidence="1" id="KW-0732">Signal</keyword>
<dbReference type="EMBL" id="AQHY01000009">
    <property type="protein sequence ID" value="EOA57059.1"/>
    <property type="molecule type" value="Genomic_DNA"/>
</dbReference>
<evidence type="ECO:0000256" key="1">
    <source>
        <dbReference type="SAM" id="SignalP"/>
    </source>
</evidence>
<dbReference type="eggNOG" id="ENOG50316K4">
    <property type="taxonomic scope" value="Bacteria"/>
</dbReference>
<feature type="signal peptide" evidence="1">
    <location>
        <begin position="1"/>
        <end position="21"/>
    </location>
</feature>
<evidence type="ECO:0008006" key="4">
    <source>
        <dbReference type="Google" id="ProtNLM"/>
    </source>
</evidence>
<dbReference type="GeneID" id="60063087"/>
<reference evidence="2 3" key="1">
    <citation type="submission" date="2013-04" db="EMBL/GenBank/DDBJ databases">
        <title>The Genome Sequence of Bacteroides massiliensis DSM 17679.</title>
        <authorList>
            <consortium name="The Broad Institute Genomics Platform"/>
            <person name="Earl A."/>
            <person name="Ward D."/>
            <person name="Feldgarden M."/>
            <person name="Gevers D."/>
            <person name="Martens E."/>
            <person name="Fenner L."/>
            <person name="Roux V."/>
            <person name="Mallet M.N."/>
            <person name="Raoult D."/>
            <person name="Walker B."/>
            <person name="Young S."/>
            <person name="Zeng Q."/>
            <person name="Gargeya S."/>
            <person name="Fitzgerald M."/>
            <person name="Haas B."/>
            <person name="Abouelleil A."/>
            <person name="Allen A.W."/>
            <person name="Alvarado L."/>
            <person name="Arachchi H.M."/>
            <person name="Berlin A.M."/>
            <person name="Chapman S.B."/>
            <person name="Gainer-Dewar J."/>
            <person name="Goldberg J."/>
            <person name="Griggs A."/>
            <person name="Gujja S."/>
            <person name="Hansen M."/>
            <person name="Howarth C."/>
            <person name="Imamovic A."/>
            <person name="Ireland A."/>
            <person name="Larimer J."/>
            <person name="McCowan C."/>
            <person name="Murphy C."/>
            <person name="Pearson M."/>
            <person name="Poon T.W."/>
            <person name="Priest M."/>
            <person name="Roberts A."/>
            <person name="Saif S."/>
            <person name="Shea T."/>
            <person name="Sisk P."/>
            <person name="Sykes S."/>
            <person name="Wortman J."/>
            <person name="Nusbaum C."/>
            <person name="Birren B."/>
        </authorList>
    </citation>
    <scope>NUCLEOTIDE SEQUENCE [LARGE SCALE GENOMIC DNA]</scope>
    <source>
        <strain evidence="3">B84634 / Timone 84634 / DSM 17679 / JCM 13223</strain>
    </source>
</reference>
<organism evidence="2 3">
    <name type="scientific">Phocaeicola massiliensis B84634 = Timone 84634 = DSM 17679 = JCM 13223</name>
    <dbReference type="NCBI Taxonomy" id="1121098"/>
    <lineage>
        <taxon>Bacteria</taxon>
        <taxon>Pseudomonadati</taxon>
        <taxon>Bacteroidota</taxon>
        <taxon>Bacteroidia</taxon>
        <taxon>Bacteroidales</taxon>
        <taxon>Bacteroidaceae</taxon>
        <taxon>Phocaeicola</taxon>
    </lineage>
</organism>
<protein>
    <recommendedName>
        <fullName evidence="4">Outer membrane protein beta-barrel domain-containing protein</fullName>
    </recommendedName>
</protein>
<dbReference type="RefSeq" id="WP_005937556.1">
    <property type="nucleotide sequence ID" value="NZ_KB890321.1"/>
</dbReference>
<proteinExistence type="predicted"/>
<dbReference type="PATRIC" id="fig|1121098.3.peg.886"/>
<dbReference type="Gene3D" id="2.40.160.170">
    <property type="match status" value="1"/>
</dbReference>
<accession>U6RKA9</accession>
<feature type="chain" id="PRO_5004679478" description="Outer membrane protein beta-barrel domain-containing protein" evidence="1">
    <location>
        <begin position="22"/>
        <end position="252"/>
    </location>
</feature>
<name>U6RKA9_9BACT</name>
<dbReference type="AlphaFoldDB" id="U6RKA9"/>
<evidence type="ECO:0000313" key="2">
    <source>
        <dbReference type="EMBL" id="EOA57059.1"/>
    </source>
</evidence>
<comment type="caution">
    <text evidence="2">The sequence shown here is derived from an EMBL/GenBank/DDBJ whole genome shotgun (WGS) entry which is preliminary data.</text>
</comment>
<gene>
    <name evidence="2" type="ORF">HMPREF1534_00870</name>
</gene>
<dbReference type="OrthoDB" id="597504at2"/>
<sequence>MKKLLLFCLLLFISAESIQTAAQESKETKKEQGIFNSVAVGLGVGTTGINIDVASPIGNHFALRGEVNIMPGFSYSDEVDASVLNSATEQVYAPINVEGSLARTTGALLLNVYPFKSSSFFVCGGAYFGGAKFIKIEGHSDELQQLVTEGKEAGIEIGDYFIPVDKNGNVNGGLKVNSFRPYLGLGFGRAVPKKRIGFMFELGVQFHGTPEVYADNAELTAINTVADNEFSDIIDKLTVYPVLKFRLSGRIF</sequence>
<dbReference type="STRING" id="1121098.HMPREF1534_00870"/>
<dbReference type="HOGENOM" id="CLU_055789_2_0_10"/>
<evidence type="ECO:0000313" key="3">
    <source>
        <dbReference type="Proteomes" id="UP000017831"/>
    </source>
</evidence>
<dbReference type="Proteomes" id="UP000017831">
    <property type="component" value="Unassembled WGS sequence"/>
</dbReference>
<keyword evidence="3" id="KW-1185">Reference proteome</keyword>